<sequence length="108" mass="12372">MESGKVNTYHFNMLRGILEKTATFFGHDDFSKCIHGIEDEVLYSRALNLLSHGKYSIYEPQEMGPDTKELFIKILQAFLDKYQFELPEMLVEETVQSQDDTQGTTTAG</sequence>
<protein>
    <submittedName>
        <fullName evidence="1">Uncharacterized protein</fullName>
    </submittedName>
</protein>
<evidence type="ECO:0000313" key="1">
    <source>
        <dbReference type="EMBL" id="MDQ1151855.1"/>
    </source>
</evidence>
<keyword evidence="2" id="KW-1185">Reference proteome</keyword>
<gene>
    <name evidence="1" type="ORF">QE382_003839</name>
</gene>
<dbReference type="RefSeq" id="WP_307187277.1">
    <property type="nucleotide sequence ID" value="NZ_JAUTBA010000001.1"/>
</dbReference>
<reference evidence="1 2" key="1">
    <citation type="submission" date="2023-07" db="EMBL/GenBank/DDBJ databases">
        <title>Functional and genomic diversity of the sorghum phyllosphere microbiome.</title>
        <authorList>
            <person name="Shade A."/>
        </authorList>
    </citation>
    <scope>NUCLEOTIDE SEQUENCE [LARGE SCALE GENOMIC DNA]</scope>
    <source>
        <strain evidence="1 2">SORGH_AS_0892</strain>
    </source>
</reference>
<evidence type="ECO:0000313" key="2">
    <source>
        <dbReference type="Proteomes" id="UP001244640"/>
    </source>
</evidence>
<name>A0ABU0UAI7_9SPHI</name>
<comment type="caution">
    <text evidence="1">The sequence shown here is derived from an EMBL/GenBank/DDBJ whole genome shotgun (WGS) entry which is preliminary data.</text>
</comment>
<dbReference type="Proteomes" id="UP001244640">
    <property type="component" value="Unassembled WGS sequence"/>
</dbReference>
<proteinExistence type="predicted"/>
<dbReference type="EMBL" id="JAUTBA010000001">
    <property type="protein sequence ID" value="MDQ1151855.1"/>
    <property type="molecule type" value="Genomic_DNA"/>
</dbReference>
<organism evidence="1 2">
    <name type="scientific">Sphingobacterium zeae</name>
    <dbReference type="NCBI Taxonomy" id="1776859"/>
    <lineage>
        <taxon>Bacteria</taxon>
        <taxon>Pseudomonadati</taxon>
        <taxon>Bacteroidota</taxon>
        <taxon>Sphingobacteriia</taxon>
        <taxon>Sphingobacteriales</taxon>
        <taxon>Sphingobacteriaceae</taxon>
        <taxon>Sphingobacterium</taxon>
    </lineage>
</organism>
<accession>A0ABU0UAI7</accession>